<comment type="caution">
    <text evidence="1">The sequence shown here is derived from an EMBL/GenBank/DDBJ whole genome shotgun (WGS) entry which is preliminary data.</text>
</comment>
<evidence type="ECO:0000313" key="1">
    <source>
        <dbReference type="EMBL" id="KAK3242133.1"/>
    </source>
</evidence>
<name>A0AAE0BTW3_9CHLO</name>
<protein>
    <submittedName>
        <fullName evidence="1">Uncharacterized protein</fullName>
    </submittedName>
</protein>
<sequence length="335" mass="37581">MASLASLEIARLLENFPLASTPKTQLSEIQKQNLEVVIKALQNGPHAKLVPSAILCKCLDEFEKKMKDFVTNMCTALQPNQQSKSMSELMEMSVQIQKKFEDLKGYYRVCSLQFDQSFDFAKMGTSNEHCASKAYMMYCLIEKQELKAIHHLQELAHGVYSMCCLQKDFLETTMNQPEENKLCMQLMCQNVFHVLSKPLTCGERNETCRSVALTIATHCMQNSVKAAHSEEVNKLMCVFGSVCGDFMERKSTMKRDIDAMRLGCYFRQNSLSICCGDLVVKEVTENPVEEPVTGMSLLSLLERLTKNASVVASKNTPHPLPHPAVVSIISHGATM</sequence>
<accession>A0AAE0BTW3</accession>
<organism evidence="1 2">
    <name type="scientific">Cymbomonas tetramitiformis</name>
    <dbReference type="NCBI Taxonomy" id="36881"/>
    <lineage>
        <taxon>Eukaryota</taxon>
        <taxon>Viridiplantae</taxon>
        <taxon>Chlorophyta</taxon>
        <taxon>Pyramimonadophyceae</taxon>
        <taxon>Pyramimonadales</taxon>
        <taxon>Pyramimonadaceae</taxon>
        <taxon>Cymbomonas</taxon>
    </lineage>
</organism>
<dbReference type="Proteomes" id="UP001190700">
    <property type="component" value="Unassembled WGS sequence"/>
</dbReference>
<proteinExistence type="predicted"/>
<dbReference type="EMBL" id="LGRX02033231">
    <property type="protein sequence ID" value="KAK3242133.1"/>
    <property type="molecule type" value="Genomic_DNA"/>
</dbReference>
<reference evidence="1 2" key="1">
    <citation type="journal article" date="2015" name="Genome Biol. Evol.">
        <title>Comparative Genomics of a Bacterivorous Green Alga Reveals Evolutionary Causalities and Consequences of Phago-Mixotrophic Mode of Nutrition.</title>
        <authorList>
            <person name="Burns J.A."/>
            <person name="Paasch A."/>
            <person name="Narechania A."/>
            <person name="Kim E."/>
        </authorList>
    </citation>
    <scope>NUCLEOTIDE SEQUENCE [LARGE SCALE GENOMIC DNA]</scope>
    <source>
        <strain evidence="1 2">PLY_AMNH</strain>
    </source>
</reference>
<gene>
    <name evidence="1" type="ORF">CYMTET_48151</name>
</gene>
<keyword evidence="2" id="KW-1185">Reference proteome</keyword>
<evidence type="ECO:0000313" key="2">
    <source>
        <dbReference type="Proteomes" id="UP001190700"/>
    </source>
</evidence>
<dbReference type="AlphaFoldDB" id="A0AAE0BTW3"/>